<feature type="domain" description="DNA-directed DNA polymerase family B multifunctional" evidence="7">
    <location>
        <begin position="331"/>
        <end position="633"/>
    </location>
</feature>
<dbReference type="Proteomes" id="UP000288215">
    <property type="component" value="Unassembled WGS sequence"/>
</dbReference>
<evidence type="ECO:0000256" key="3">
    <source>
        <dbReference type="ARBA" id="ARBA00022695"/>
    </source>
</evidence>
<dbReference type="GO" id="GO:0003887">
    <property type="term" value="F:DNA-directed DNA polymerase activity"/>
    <property type="evidence" value="ECO:0007669"/>
    <property type="project" value="UniProtKB-KW"/>
</dbReference>
<evidence type="ECO:0000256" key="1">
    <source>
        <dbReference type="ARBA" id="ARBA00012417"/>
    </source>
</evidence>
<dbReference type="InterPro" id="IPR006134">
    <property type="entry name" value="DNA-dir_DNA_pol_B_multi_dom"/>
</dbReference>
<dbReference type="GO" id="GO:0006261">
    <property type="term" value="P:DNA-templated DNA replication"/>
    <property type="evidence" value="ECO:0007669"/>
    <property type="project" value="TreeGrafter"/>
</dbReference>
<evidence type="ECO:0000259" key="7">
    <source>
        <dbReference type="Pfam" id="PF00136"/>
    </source>
</evidence>
<evidence type="ECO:0000313" key="8">
    <source>
        <dbReference type="EMBL" id="RWX73645.1"/>
    </source>
</evidence>
<dbReference type="InterPro" id="IPR043502">
    <property type="entry name" value="DNA/RNA_pol_sf"/>
</dbReference>
<dbReference type="GO" id="GO:0003677">
    <property type="term" value="F:DNA binding"/>
    <property type="evidence" value="ECO:0007669"/>
    <property type="project" value="UniProtKB-KW"/>
</dbReference>
<evidence type="ECO:0000256" key="4">
    <source>
        <dbReference type="ARBA" id="ARBA00022932"/>
    </source>
</evidence>
<keyword evidence="2" id="KW-0808">Transferase</keyword>
<dbReference type="EMBL" id="RXGA01000002">
    <property type="protein sequence ID" value="RWX73645.1"/>
    <property type="molecule type" value="Genomic_DNA"/>
</dbReference>
<dbReference type="SUPFAM" id="SSF56672">
    <property type="entry name" value="DNA/RNA polymerases"/>
    <property type="match status" value="1"/>
</dbReference>
<dbReference type="AlphaFoldDB" id="A0A3S3RER4"/>
<evidence type="ECO:0000256" key="5">
    <source>
        <dbReference type="ARBA" id="ARBA00023125"/>
    </source>
</evidence>
<keyword evidence="3" id="KW-0548">Nucleotidyltransferase</keyword>
<comment type="catalytic activity">
    <reaction evidence="6">
        <text>DNA(n) + a 2'-deoxyribonucleoside 5'-triphosphate = DNA(n+1) + diphosphate</text>
        <dbReference type="Rhea" id="RHEA:22508"/>
        <dbReference type="Rhea" id="RHEA-COMP:17339"/>
        <dbReference type="Rhea" id="RHEA-COMP:17340"/>
        <dbReference type="ChEBI" id="CHEBI:33019"/>
        <dbReference type="ChEBI" id="CHEBI:61560"/>
        <dbReference type="ChEBI" id="CHEBI:173112"/>
        <dbReference type="EC" id="2.7.7.7"/>
    </reaction>
</comment>
<evidence type="ECO:0000313" key="9">
    <source>
        <dbReference type="Proteomes" id="UP000288215"/>
    </source>
</evidence>
<dbReference type="Gene3D" id="1.10.132.60">
    <property type="entry name" value="DNA polymerase family B, C-terminal domain"/>
    <property type="match status" value="1"/>
</dbReference>
<dbReference type="PANTHER" id="PTHR10322:SF23">
    <property type="entry name" value="DNA POLYMERASE DELTA CATALYTIC SUBUNIT"/>
    <property type="match status" value="1"/>
</dbReference>
<keyword evidence="5" id="KW-0238">DNA-binding</keyword>
<dbReference type="Pfam" id="PF00136">
    <property type="entry name" value="DNA_pol_B"/>
    <property type="match status" value="1"/>
</dbReference>
<gene>
    <name evidence="8" type="ORF">Metus_0424</name>
</gene>
<dbReference type="InterPro" id="IPR042087">
    <property type="entry name" value="DNA_pol_B_thumb"/>
</dbReference>
<dbReference type="Gene3D" id="1.10.287.690">
    <property type="entry name" value="Helix hairpin bin"/>
    <property type="match status" value="1"/>
</dbReference>
<dbReference type="PANTHER" id="PTHR10322">
    <property type="entry name" value="DNA POLYMERASE CATALYTIC SUBUNIT"/>
    <property type="match status" value="1"/>
</dbReference>
<organism evidence="8 9">
    <name type="scientific">Methanosuratincola subterraneus</name>
    <dbReference type="NCBI Taxonomy" id="2593994"/>
    <lineage>
        <taxon>Archaea</taxon>
        <taxon>Thermoproteota</taxon>
        <taxon>Methanosuratincolia</taxon>
        <taxon>Candidatus Methanomethylicales</taxon>
        <taxon>Candidatus Methanomethylicaceae</taxon>
        <taxon>Candidatus Methanosuratincola (ex Vanwonterghem et al. 2016)</taxon>
    </lineage>
</organism>
<proteinExistence type="predicted"/>
<dbReference type="Gene3D" id="3.90.1600.10">
    <property type="entry name" value="Palm domain of DNA polymerase"/>
    <property type="match status" value="1"/>
</dbReference>
<dbReference type="InterPro" id="IPR050240">
    <property type="entry name" value="DNA_pol_type-B"/>
</dbReference>
<protein>
    <recommendedName>
        <fullName evidence="1">DNA-directed DNA polymerase</fullName>
        <ecNumber evidence="1">2.7.7.7</ecNumber>
    </recommendedName>
</protein>
<sequence>MGRERGWILDAYVNGTEAVVWIKTEGGRALRLRDQYAPFFHVLCSPGCEEGIAYQISECPEVRRVCAEELIPSFGDRARQMLKVETWGLHLRRLAFAAKRIPGVEAVYNLPLSHVQRYLFTRLRAEPTSRVEADFDGDRLLAVRKLDDEEGLAPPPFSLAAFAPRMERRGGRWELRSVRCTSCGYEASGGEAHVLESFFDHLASEDPDLVLIPDLDRRFYPSIQWLSKEEGVPLRLGRCGDPYKRLQGSAAGRVFLGSVFYGFSADRWGIAGLVERSRFAFATMGQATRWLSNRAIDSRTSFELISKGHAVPEEDYRECARPLGELAARDRGGITFTPVPGMLYENVAALDFDSQYPSLILRDGISYESPYGSGGSTGDAGAPCAGDGRGKPILGSVIEEWLRRRLALKRLRRTLAEGTDERRFCEERISAIKMILVTIYGVSGCCRNRFGNPVVFEEINRRSREAMVAAKRIADAKGFRVIYADVDSIFVTRRGASISEYADLAGTIGSETGLSISIDRHFKFLAFPRLRRDPSSSALKRYFGVTYDGEVVARGIEMRRGDMPGVVRRFQEGLIREVFSCRDSEEVLSLGVCRGRVLLRRALREISAGMPCKEGLVVRRRLGKDPGSYKVSTAERSAALQLLALGKGASPGEEVEFVRSSASHQNPLCRVRIPDLFSGNFDRAYYGRLLTEAARVVFESIGAGEVADRQQASLVQWMG</sequence>
<keyword evidence="4" id="KW-0239">DNA-directed DNA polymerase</keyword>
<dbReference type="InterPro" id="IPR023211">
    <property type="entry name" value="DNA_pol_palm_dom_sf"/>
</dbReference>
<evidence type="ECO:0000256" key="6">
    <source>
        <dbReference type="ARBA" id="ARBA00049244"/>
    </source>
</evidence>
<dbReference type="EC" id="2.7.7.7" evidence="1"/>
<reference evidence="8 9" key="1">
    <citation type="submission" date="2018-12" db="EMBL/GenBank/DDBJ databases">
        <title>The complete genome of the methanogenic archaea of the candidate phylum Verstraetearchaeota, obtained from the metagenome of underground thermal water.</title>
        <authorList>
            <person name="Kadnikov V.V."/>
            <person name="Mardanov A.V."/>
            <person name="Beletsky A.V."/>
            <person name="Karnachuk O.V."/>
            <person name="Ravin N.V."/>
        </authorList>
    </citation>
    <scope>NUCLEOTIDE SEQUENCE [LARGE SCALE GENOMIC DNA]</scope>
    <source>
        <strain evidence="8">Ch88</strain>
    </source>
</reference>
<accession>A0A3S3RER4</accession>
<name>A0A3S3RER4_METS7</name>
<evidence type="ECO:0000256" key="2">
    <source>
        <dbReference type="ARBA" id="ARBA00022679"/>
    </source>
</evidence>
<comment type="caution">
    <text evidence="8">The sequence shown here is derived from an EMBL/GenBank/DDBJ whole genome shotgun (WGS) entry which is preliminary data.</text>
</comment>
<dbReference type="GO" id="GO:0000166">
    <property type="term" value="F:nucleotide binding"/>
    <property type="evidence" value="ECO:0007669"/>
    <property type="project" value="InterPro"/>
</dbReference>